<evidence type="ECO:0000256" key="4">
    <source>
        <dbReference type="ARBA" id="ARBA00022801"/>
    </source>
</evidence>
<keyword evidence="4" id="KW-0378">Hydrolase</keyword>
<evidence type="ECO:0000259" key="7">
    <source>
        <dbReference type="PROSITE" id="PS51462"/>
    </source>
</evidence>
<feature type="domain" description="Nudix hydrolase" evidence="7">
    <location>
        <begin position="357"/>
        <end position="524"/>
    </location>
</feature>
<dbReference type="EMBL" id="QEAP01000122">
    <property type="protein sequence ID" value="TPX74510.1"/>
    <property type="molecule type" value="Genomic_DNA"/>
</dbReference>
<comment type="caution">
    <text evidence="8">The sequence shown here is derived from an EMBL/GenBank/DDBJ whole genome shotgun (WGS) entry which is preliminary data.</text>
</comment>
<keyword evidence="5" id="KW-0460">Magnesium</keyword>
<keyword evidence="3" id="KW-0479">Metal-binding</keyword>
<dbReference type="STRING" id="246404.A0A507FFZ7"/>
<dbReference type="Pfam" id="PF00293">
    <property type="entry name" value="NUDIX"/>
    <property type="match status" value="1"/>
</dbReference>
<dbReference type="InterPro" id="IPR015797">
    <property type="entry name" value="NUDIX_hydrolase-like_dom_sf"/>
</dbReference>
<reference evidence="8 9" key="1">
    <citation type="journal article" date="2019" name="Sci. Rep.">
        <title>Comparative genomics of chytrid fungi reveal insights into the obligate biotrophic and pathogenic lifestyle of Synchytrium endobioticum.</title>
        <authorList>
            <person name="van de Vossenberg B.T.L.H."/>
            <person name="Warris S."/>
            <person name="Nguyen H.D.T."/>
            <person name="van Gent-Pelzer M.P.E."/>
            <person name="Joly D.L."/>
            <person name="van de Geest H.C."/>
            <person name="Bonants P.J.M."/>
            <person name="Smith D.S."/>
            <person name="Levesque C.A."/>
            <person name="van der Lee T.A.J."/>
        </authorList>
    </citation>
    <scope>NUCLEOTIDE SEQUENCE [LARGE SCALE GENOMIC DNA]</scope>
    <source>
        <strain evidence="8 9">CBS 675.73</strain>
    </source>
</reference>
<comment type="cofactor">
    <cofactor evidence="1">
        <name>Mn(2+)</name>
        <dbReference type="ChEBI" id="CHEBI:29035"/>
    </cofactor>
</comment>
<dbReference type="PROSITE" id="PS51462">
    <property type="entry name" value="NUDIX"/>
    <property type="match status" value="1"/>
</dbReference>
<dbReference type="Proteomes" id="UP000320333">
    <property type="component" value="Unassembled WGS sequence"/>
</dbReference>
<dbReference type="GO" id="GO:0010945">
    <property type="term" value="F:coenzyme A diphosphatase activity"/>
    <property type="evidence" value="ECO:0007669"/>
    <property type="project" value="InterPro"/>
</dbReference>
<dbReference type="InterPro" id="IPR002575">
    <property type="entry name" value="Aminoglycoside_PTrfase"/>
</dbReference>
<evidence type="ECO:0000256" key="3">
    <source>
        <dbReference type="ARBA" id="ARBA00022723"/>
    </source>
</evidence>
<dbReference type="GO" id="GO:0046872">
    <property type="term" value="F:metal ion binding"/>
    <property type="evidence" value="ECO:0007669"/>
    <property type="project" value="UniProtKB-KW"/>
</dbReference>
<protein>
    <recommendedName>
        <fullName evidence="7">Nudix hydrolase domain-containing protein</fullName>
    </recommendedName>
</protein>
<evidence type="ECO:0000313" key="9">
    <source>
        <dbReference type="Proteomes" id="UP000320333"/>
    </source>
</evidence>
<dbReference type="PANTHER" id="PTHR12992:SF24">
    <property type="entry name" value="PEROXISOMAL COENZYME A DIPHOSPHATASE NUDT7"/>
    <property type="match status" value="1"/>
</dbReference>
<organism evidence="8 9">
    <name type="scientific">Chytriomyces confervae</name>
    <dbReference type="NCBI Taxonomy" id="246404"/>
    <lineage>
        <taxon>Eukaryota</taxon>
        <taxon>Fungi</taxon>
        <taxon>Fungi incertae sedis</taxon>
        <taxon>Chytridiomycota</taxon>
        <taxon>Chytridiomycota incertae sedis</taxon>
        <taxon>Chytridiomycetes</taxon>
        <taxon>Chytridiales</taxon>
        <taxon>Chytriomycetaceae</taxon>
        <taxon>Chytriomyces</taxon>
    </lineage>
</organism>
<dbReference type="OrthoDB" id="25129at2759"/>
<gene>
    <name evidence="8" type="ORF">CcCBS67573_g04211</name>
</gene>
<dbReference type="Gene3D" id="3.90.79.10">
    <property type="entry name" value="Nucleoside Triphosphate Pyrophosphohydrolase"/>
    <property type="match status" value="2"/>
</dbReference>
<accession>A0A507FFZ7</accession>
<evidence type="ECO:0000256" key="2">
    <source>
        <dbReference type="ARBA" id="ARBA00001946"/>
    </source>
</evidence>
<keyword evidence="9" id="KW-1185">Reference proteome</keyword>
<dbReference type="InterPro" id="IPR000086">
    <property type="entry name" value="NUDIX_hydrolase_dom"/>
</dbReference>
<evidence type="ECO:0000256" key="6">
    <source>
        <dbReference type="ARBA" id="ARBA00023211"/>
    </source>
</evidence>
<dbReference type="Gene3D" id="3.30.200.20">
    <property type="entry name" value="Phosphorylase Kinase, domain 1"/>
    <property type="match status" value="1"/>
</dbReference>
<dbReference type="CDD" id="cd03426">
    <property type="entry name" value="NUDIX_CoAse_Nudt7"/>
    <property type="match status" value="1"/>
</dbReference>
<proteinExistence type="predicted"/>
<dbReference type="Pfam" id="PF01636">
    <property type="entry name" value="APH"/>
    <property type="match status" value="1"/>
</dbReference>
<name>A0A507FFZ7_9FUNG</name>
<dbReference type="PANTHER" id="PTHR12992">
    <property type="entry name" value="NUDIX HYDROLASE"/>
    <property type="match status" value="1"/>
</dbReference>
<sequence length="657" mass="73210">MTLDNETAVLSFINAEATHWEGKPASIASAAHLLNGGTANYVWKVQFDNSDCVVVKFFPPFVRARPVVPFAQGRSALEHTALQLIQQHCKQNAGERLWSAPKPLFYDSGMHVLVMEHVSGEGLYDLLKQPGAVSSCSASEQAVAGAQTVAADSDNDVAWIAKTVMQFLIEIASLSPTPEQISAFHTSPLIGTMNAMFSRIPNLASERYGLAPEVVNEWLARAADNESSIDSRQKLLFGDLWPNSLMVDLKRKHLYVVDWELARTGHAGVDFTQFVANLVLMERAKSFDAVAVKALRIALLDEWRVWVKANPESTRFYYRESFLKRMLQLSQYYQEEISDLKAAVAAHSQVESNAEPRKRAGVLIPLVVDHENDSIHVILTRRSFSLRTHPGEVALPGGRMDETDADISATALREAWEEIGLHPSHVRIVSTHESAISLHKLVVTPVCGIILDSVLQKSSAEESSSAITTTTTTSPSTVKHDQILQTMTLNESEVESAFAVPLSFFLDPQRHRDSLYKMALWYLWGAYAFDFTDHRGKTYFIWGLTAKVLVKFAASACREDTETDLVAKTLSMLQLNKDEVESAFAVPLQFFLSAKHHEKQEFVKNDGGIGVWRAHRFLFRGYSIFGLTAHFLVEFAVVATGKLPEFAMISQMERPQI</sequence>
<dbReference type="InterPro" id="IPR011009">
    <property type="entry name" value="Kinase-like_dom_sf"/>
</dbReference>
<dbReference type="AlphaFoldDB" id="A0A507FFZ7"/>
<evidence type="ECO:0000313" key="8">
    <source>
        <dbReference type="EMBL" id="TPX74510.1"/>
    </source>
</evidence>
<dbReference type="SUPFAM" id="SSF56112">
    <property type="entry name" value="Protein kinase-like (PK-like)"/>
    <property type="match status" value="1"/>
</dbReference>
<evidence type="ECO:0000256" key="1">
    <source>
        <dbReference type="ARBA" id="ARBA00001936"/>
    </source>
</evidence>
<evidence type="ECO:0000256" key="5">
    <source>
        <dbReference type="ARBA" id="ARBA00022842"/>
    </source>
</evidence>
<dbReference type="SUPFAM" id="SSF55811">
    <property type="entry name" value="Nudix"/>
    <property type="match status" value="1"/>
</dbReference>
<dbReference type="InterPro" id="IPR045121">
    <property type="entry name" value="CoAse"/>
</dbReference>
<keyword evidence="6" id="KW-0464">Manganese</keyword>
<comment type="cofactor">
    <cofactor evidence="2">
        <name>Mg(2+)</name>
        <dbReference type="ChEBI" id="CHEBI:18420"/>
    </cofactor>
</comment>
<dbReference type="GO" id="GO:0015938">
    <property type="term" value="P:coenzyme A catabolic process"/>
    <property type="evidence" value="ECO:0007669"/>
    <property type="project" value="TreeGrafter"/>
</dbReference>